<evidence type="ECO:0000256" key="4">
    <source>
        <dbReference type="ARBA" id="ARBA00023136"/>
    </source>
</evidence>
<dbReference type="EMBL" id="JYNL01000001">
    <property type="protein sequence ID" value="KMO83878.1"/>
    <property type="molecule type" value="Genomic_DNA"/>
</dbReference>
<feature type="transmembrane region" description="Helical" evidence="5">
    <location>
        <begin position="199"/>
        <end position="220"/>
    </location>
</feature>
<comment type="caution">
    <text evidence="6">The sequence shown here is derived from an EMBL/GenBank/DDBJ whole genome shotgun (WGS) entry which is preliminary data.</text>
</comment>
<dbReference type="InterPro" id="IPR038770">
    <property type="entry name" value="Na+/solute_symporter_sf"/>
</dbReference>
<keyword evidence="4 5" id="KW-0472">Membrane</keyword>
<reference evidence="6 7" key="1">
    <citation type="journal article" date="2015" name="Genome Biol. Evol.">
        <title>Characterization of Three Mycobacterium spp. with Potential Use in Bioremediation by Genome Sequencing and Comparative Genomics.</title>
        <authorList>
            <person name="Das S."/>
            <person name="Pettersson B.M."/>
            <person name="Behra P.R."/>
            <person name="Ramesh M."/>
            <person name="Dasgupta S."/>
            <person name="Bhattacharya A."/>
            <person name="Kirsebom L.A."/>
        </authorList>
    </citation>
    <scope>NUCLEOTIDE SEQUENCE [LARGE SCALE GENOMIC DNA]</scope>
    <source>
        <strain evidence="6 7">DSM 43826</strain>
    </source>
</reference>
<evidence type="ECO:0000256" key="1">
    <source>
        <dbReference type="ARBA" id="ARBA00004141"/>
    </source>
</evidence>
<dbReference type="Gene3D" id="1.20.1530.20">
    <property type="match status" value="1"/>
</dbReference>
<evidence type="ECO:0000256" key="3">
    <source>
        <dbReference type="ARBA" id="ARBA00022989"/>
    </source>
</evidence>
<evidence type="ECO:0000256" key="5">
    <source>
        <dbReference type="SAM" id="Phobius"/>
    </source>
</evidence>
<dbReference type="STRING" id="37916.MCHLDSM_00014"/>
<dbReference type="SMR" id="A0A0J6WP47"/>
<dbReference type="RefSeq" id="WP_053082787.1">
    <property type="nucleotide sequence ID" value="NZ_JYNL01000001.1"/>
</dbReference>
<feature type="transmembrane region" description="Helical" evidence="5">
    <location>
        <begin position="6"/>
        <end position="24"/>
    </location>
</feature>
<dbReference type="Pfam" id="PF01758">
    <property type="entry name" value="SBF"/>
    <property type="match status" value="1"/>
</dbReference>
<feature type="transmembrane region" description="Helical" evidence="5">
    <location>
        <begin position="134"/>
        <end position="154"/>
    </location>
</feature>
<feature type="transmembrane region" description="Helical" evidence="5">
    <location>
        <begin position="254"/>
        <end position="275"/>
    </location>
</feature>
<organism evidence="6 7">
    <name type="scientific">Mycolicibacterium chlorophenolicum</name>
    <dbReference type="NCBI Taxonomy" id="37916"/>
    <lineage>
        <taxon>Bacteria</taxon>
        <taxon>Bacillati</taxon>
        <taxon>Actinomycetota</taxon>
        <taxon>Actinomycetes</taxon>
        <taxon>Mycobacteriales</taxon>
        <taxon>Mycobacteriaceae</taxon>
        <taxon>Mycolicibacterium</taxon>
    </lineage>
</organism>
<name>A0A0J6WP47_9MYCO</name>
<proteinExistence type="predicted"/>
<comment type="subcellular location">
    <subcellularLocation>
        <location evidence="1">Membrane</location>
        <topology evidence="1">Multi-pass membrane protein</topology>
    </subcellularLocation>
</comment>
<dbReference type="InterPro" id="IPR002657">
    <property type="entry name" value="BilAc:Na_symport/Acr3"/>
</dbReference>
<dbReference type="AlphaFoldDB" id="A0A0J6WP47"/>
<feature type="transmembrane region" description="Helical" evidence="5">
    <location>
        <begin position="45"/>
        <end position="63"/>
    </location>
</feature>
<evidence type="ECO:0000313" key="7">
    <source>
        <dbReference type="Proteomes" id="UP000036513"/>
    </source>
</evidence>
<dbReference type="PATRIC" id="fig|37916.4.peg.13"/>
<sequence>MDLKHLVVVAFQVSLFVIVFGYGLRAEFVDLRYLFARPALLGRSVLAVLVVMPALAVALARWFDFTPTVEIALVALAISPLPPLLPTREAKAGGGERYGLGLMVVLAVLSIAVVPAAVQLIGVAFGRVYVTTPAAIADVVSVSILVPLALGMVTRAVAARFAQAVAIQVERAGKIFMPLAAVVLLAAAAPDVWRLIGNGTVVAIAVFVVTGFVIGHLLGAPDPHHSAVLAFSAACRHPGTALAVAAANYPDKNFRAAILIYLAVNVAVGLLYAYWHRNSLRRLNIPVKEEPDDEHRAG</sequence>
<evidence type="ECO:0000313" key="6">
    <source>
        <dbReference type="EMBL" id="KMO83878.1"/>
    </source>
</evidence>
<dbReference type="GO" id="GO:0016020">
    <property type="term" value="C:membrane"/>
    <property type="evidence" value="ECO:0007669"/>
    <property type="project" value="UniProtKB-SubCell"/>
</dbReference>
<keyword evidence="3 5" id="KW-1133">Transmembrane helix</keyword>
<feature type="transmembrane region" description="Helical" evidence="5">
    <location>
        <begin position="98"/>
        <end position="122"/>
    </location>
</feature>
<accession>A0A0J6WP47</accession>
<dbReference type="Proteomes" id="UP000036513">
    <property type="component" value="Unassembled WGS sequence"/>
</dbReference>
<evidence type="ECO:0000256" key="2">
    <source>
        <dbReference type="ARBA" id="ARBA00022692"/>
    </source>
</evidence>
<keyword evidence="2 5" id="KW-0812">Transmembrane</keyword>
<protein>
    <submittedName>
        <fullName evidence="6">Sodium Bile acid symporter family protein</fullName>
    </submittedName>
</protein>
<keyword evidence="7" id="KW-1185">Reference proteome</keyword>
<gene>
    <name evidence="6" type="ORF">MCHLDSM_00014</name>
</gene>